<sequence length="633" mass="69239">MIQLVSAAAALAAVYSITLSPATVLVSAEPISATHQYSPSSPVSPPPSWSSSDFAPSPEHARENAVHIFNAVHSAMRQWGSSLHHNGLGLIPATVPRGTLMYHGTRSNSTPEAFEWLAFEMEHSENFARSSWRKGRGTPPPRPPGKGKGKPPIPPPRRQHGGEPIIPMMDGQKPLGGENADERPPRGRGGPDGPVRGYFHTYRANRDLKLLYLDGMAAGKTSMGTLDTQDFLLRDLDEAPGFGEYDRAKEICEVVKAWGLDGVIRMEIGFEAIYCDFLDGLDLVSVMRRPWGDQVEGGDGSGLFDWARAVTQRYDGIGGGRVRLGFGGMVSGLWYPLNVSNPNGRRDMPRLGRLARGEREAVRGRVEEVVKGAAWSDGKVDWQGVADLVVTRFGDRIEAMADDEAVAEDEAFLSQVLGVTNTFVDYPWDEFDSVAAVQRGQREKEEEEEEEGYVREARGRCAAHYLEPATAWRDEWTREDEMVYIAISAVAERICGDLFDVRGLVLDAAPELAGAVSEADVVAAMAAAATSRRGSGDADADAGADAGGHAGDELAGAVRRGRETIRTLKGDLGWSLWKRCKPGCGVAEVCFVAMWPFGLKDDHYRPSCQNRSALEDRGARWGDEERYWEREPR</sequence>
<feature type="region of interest" description="Disordered" evidence="1">
    <location>
        <begin position="127"/>
        <end position="196"/>
    </location>
</feature>
<keyword evidence="4" id="KW-1185">Reference proteome</keyword>
<dbReference type="PANTHER" id="PTHR35204">
    <property type="entry name" value="YALI0A21131P"/>
    <property type="match status" value="1"/>
</dbReference>
<dbReference type="InterPro" id="IPR038921">
    <property type="entry name" value="YOR389W-like"/>
</dbReference>
<accession>A0A5Q4BNF8</accession>
<evidence type="ECO:0000313" key="3">
    <source>
        <dbReference type="EMBL" id="TQN68525.1"/>
    </source>
</evidence>
<organism evidence="3 4">
    <name type="scientific">Colletotrichum shisoi</name>
    <dbReference type="NCBI Taxonomy" id="2078593"/>
    <lineage>
        <taxon>Eukaryota</taxon>
        <taxon>Fungi</taxon>
        <taxon>Dikarya</taxon>
        <taxon>Ascomycota</taxon>
        <taxon>Pezizomycotina</taxon>
        <taxon>Sordariomycetes</taxon>
        <taxon>Hypocreomycetidae</taxon>
        <taxon>Glomerellales</taxon>
        <taxon>Glomerellaceae</taxon>
        <taxon>Colletotrichum</taxon>
        <taxon>Colletotrichum destructivum species complex</taxon>
    </lineage>
</organism>
<reference evidence="3 4" key="1">
    <citation type="journal article" date="2019" name="Sci. Rep.">
        <title>Colletotrichum shisoi sp. nov., an anthracnose pathogen of Perilla frutescens in Japan: molecular phylogenetic, morphological and genomic evidence.</title>
        <authorList>
            <person name="Gan P."/>
            <person name="Tsushima A."/>
            <person name="Hiroyama R."/>
            <person name="Narusaka M."/>
            <person name="Takano Y."/>
            <person name="Narusaka Y."/>
            <person name="Kawaradani M."/>
            <person name="Damm U."/>
            <person name="Shirasu K."/>
        </authorList>
    </citation>
    <scope>NUCLEOTIDE SEQUENCE [LARGE SCALE GENOMIC DNA]</scope>
    <source>
        <strain evidence="3 4">PG-2018a</strain>
    </source>
</reference>
<name>A0A5Q4BNF8_9PEZI</name>
<keyword evidence="2" id="KW-0732">Signal</keyword>
<evidence type="ECO:0000256" key="1">
    <source>
        <dbReference type="SAM" id="MobiDB-lite"/>
    </source>
</evidence>
<feature type="compositionally biased region" description="Low complexity" evidence="1">
    <location>
        <begin position="49"/>
        <end position="58"/>
    </location>
</feature>
<dbReference type="PANTHER" id="PTHR35204:SF1">
    <property type="entry name" value="ENTEROTOXIN"/>
    <property type="match status" value="1"/>
</dbReference>
<feature type="signal peptide" evidence="2">
    <location>
        <begin position="1"/>
        <end position="28"/>
    </location>
</feature>
<gene>
    <name evidence="3" type="ORF">CSHISOI_06927</name>
</gene>
<comment type="caution">
    <text evidence="3">The sequence shown here is derived from an EMBL/GenBank/DDBJ whole genome shotgun (WGS) entry which is preliminary data.</text>
</comment>
<dbReference type="EMBL" id="PUHP01000682">
    <property type="protein sequence ID" value="TQN68525.1"/>
    <property type="molecule type" value="Genomic_DNA"/>
</dbReference>
<dbReference type="Proteomes" id="UP000326340">
    <property type="component" value="Unassembled WGS sequence"/>
</dbReference>
<evidence type="ECO:0000256" key="2">
    <source>
        <dbReference type="SAM" id="SignalP"/>
    </source>
</evidence>
<feature type="chain" id="PRO_5024986814" evidence="2">
    <location>
        <begin position="29"/>
        <end position="633"/>
    </location>
</feature>
<feature type="region of interest" description="Disordered" evidence="1">
    <location>
        <begin position="35"/>
        <end position="58"/>
    </location>
</feature>
<evidence type="ECO:0000313" key="4">
    <source>
        <dbReference type="Proteomes" id="UP000326340"/>
    </source>
</evidence>
<protein>
    <submittedName>
        <fullName evidence="3">Uncharacterized protein</fullName>
    </submittedName>
</protein>
<dbReference type="OrthoDB" id="10261782at2759"/>
<dbReference type="AlphaFoldDB" id="A0A5Q4BNF8"/>
<proteinExistence type="predicted"/>